<dbReference type="eggNOG" id="COG0705">
    <property type="taxonomic scope" value="Bacteria"/>
</dbReference>
<accession>A0A1G4W1S4</accession>
<dbReference type="InterPro" id="IPR035952">
    <property type="entry name" value="Rhomboid-like_sf"/>
</dbReference>
<gene>
    <name evidence="9" type="ORF">SAMN02927925_02154</name>
</gene>
<keyword evidence="6 7" id="KW-0472">Membrane</keyword>
<evidence type="ECO:0000256" key="5">
    <source>
        <dbReference type="ARBA" id="ARBA00022989"/>
    </source>
</evidence>
<name>A0A1G4W1S4_9FLAO</name>
<dbReference type="Proteomes" id="UP000182124">
    <property type="component" value="Unassembled WGS sequence"/>
</dbReference>
<feature type="domain" description="Peptidase S54 rhomboid" evidence="8">
    <location>
        <begin position="202"/>
        <end position="338"/>
    </location>
</feature>
<organism evidence="9 10">
    <name type="scientific">Flavobacterium saliperosum</name>
    <dbReference type="NCBI Taxonomy" id="329186"/>
    <lineage>
        <taxon>Bacteria</taxon>
        <taxon>Pseudomonadati</taxon>
        <taxon>Bacteroidota</taxon>
        <taxon>Flavobacteriia</taxon>
        <taxon>Flavobacteriales</taxon>
        <taxon>Flavobacteriaceae</taxon>
        <taxon>Flavobacterium</taxon>
    </lineage>
</organism>
<feature type="transmembrane region" description="Helical" evidence="7">
    <location>
        <begin position="204"/>
        <end position="232"/>
    </location>
</feature>
<feature type="transmembrane region" description="Helical" evidence="7">
    <location>
        <begin position="350"/>
        <end position="369"/>
    </location>
</feature>
<feature type="transmembrane region" description="Helical" evidence="7">
    <location>
        <begin position="244"/>
        <end position="262"/>
    </location>
</feature>
<evidence type="ECO:0000313" key="10">
    <source>
        <dbReference type="Proteomes" id="UP000182124"/>
    </source>
</evidence>
<comment type="subcellular location">
    <subcellularLocation>
        <location evidence="1">Membrane</location>
        <topology evidence="1">Multi-pass membrane protein</topology>
    </subcellularLocation>
</comment>
<dbReference type="Pfam" id="PF01694">
    <property type="entry name" value="Rhomboid"/>
    <property type="match status" value="1"/>
</dbReference>
<comment type="similarity">
    <text evidence="2">Belongs to the peptidase S54 family.</text>
</comment>
<dbReference type="GO" id="GO:0006508">
    <property type="term" value="P:proteolysis"/>
    <property type="evidence" value="ECO:0007669"/>
    <property type="project" value="UniProtKB-KW"/>
</dbReference>
<evidence type="ECO:0000256" key="7">
    <source>
        <dbReference type="SAM" id="Phobius"/>
    </source>
</evidence>
<evidence type="ECO:0000256" key="1">
    <source>
        <dbReference type="ARBA" id="ARBA00004141"/>
    </source>
</evidence>
<evidence type="ECO:0000256" key="2">
    <source>
        <dbReference type="ARBA" id="ARBA00009045"/>
    </source>
</evidence>
<feature type="transmembrane region" description="Helical" evidence="7">
    <location>
        <begin position="297"/>
        <end position="314"/>
    </location>
</feature>
<keyword evidence="5 7" id="KW-1133">Transmembrane helix</keyword>
<keyword evidence="4" id="KW-0378">Hydrolase</keyword>
<dbReference type="PANTHER" id="PTHR43731:SF14">
    <property type="entry name" value="PRESENILIN-ASSOCIATED RHOMBOID-LIKE PROTEIN, MITOCHONDRIAL"/>
    <property type="match status" value="1"/>
</dbReference>
<evidence type="ECO:0000256" key="6">
    <source>
        <dbReference type="ARBA" id="ARBA00023136"/>
    </source>
</evidence>
<dbReference type="InterPro" id="IPR022764">
    <property type="entry name" value="Peptidase_S54_rhomboid_dom"/>
</dbReference>
<keyword evidence="9" id="KW-0645">Protease</keyword>
<dbReference type="RefSeq" id="WP_023575820.1">
    <property type="nucleotide sequence ID" value="NZ_CBCSBQ010000004.1"/>
</dbReference>
<dbReference type="Gene3D" id="1.20.1540.10">
    <property type="entry name" value="Rhomboid-like"/>
    <property type="match status" value="1"/>
</dbReference>
<dbReference type="AlphaFoldDB" id="A0A1G4W1S4"/>
<feature type="transmembrane region" description="Helical" evidence="7">
    <location>
        <begin position="161"/>
        <end position="181"/>
    </location>
</feature>
<feature type="transmembrane region" description="Helical" evidence="7">
    <location>
        <begin position="268"/>
        <end position="290"/>
    </location>
</feature>
<dbReference type="EMBL" id="FMTY01000005">
    <property type="protein sequence ID" value="SCX14938.1"/>
    <property type="molecule type" value="Genomic_DNA"/>
</dbReference>
<proteinExistence type="inferred from homology"/>
<evidence type="ECO:0000313" key="9">
    <source>
        <dbReference type="EMBL" id="SCX14938.1"/>
    </source>
</evidence>
<dbReference type="STRING" id="329186.SAMN02927925_02154"/>
<evidence type="ECO:0000259" key="8">
    <source>
        <dbReference type="Pfam" id="PF01694"/>
    </source>
</evidence>
<sequence>MAFGFTPKYIENLPLNELTREQFLVIAAEAAKEMKWEINYISENGFIAYTNNGMFSWNAEIEVKIKFQDGYACLKSSSTGNEMMDWGKNKKNIEAFLSVYRKLKPTFTSENLEFKLQELKTEMIADVERDILNLPPQTTSEQISDFFSIFKPKNNYFITPILLNLNILIFILMVVLGVNIIEPTSESLLSWGANFRPLTLEGEWWRLLTSCFLHIGIFHLLMNMYALMYIGFLLEPYLGKTRFVAAYLLAGIAASIASLWWHETTISAGASGAIFGMYGVFLAMLTTNLIEKKARKALLTSIAFFVGYNLIYGLKGGIDNAAHIGGLVCGMLIGYAFVPSLKKPESKNIKYSTIGIIAVLTLCSSFVVYKNIPNDIKEYDNAMKEFVKIEDMALDIYRITPETPKDQVLTLIKDKGIYYWNENIKLLNKIDSLDLPDEFYERNKILKHYCELRIKNYELIYKAVSEETKKYEVEITNYDAEIRAIITNMEVQKEEFEQREQEQYE</sequence>
<evidence type="ECO:0000256" key="3">
    <source>
        <dbReference type="ARBA" id="ARBA00022692"/>
    </source>
</evidence>
<dbReference type="SUPFAM" id="SSF144091">
    <property type="entry name" value="Rhomboid-like"/>
    <property type="match status" value="1"/>
</dbReference>
<dbReference type="GO" id="GO:0016020">
    <property type="term" value="C:membrane"/>
    <property type="evidence" value="ECO:0007669"/>
    <property type="project" value="UniProtKB-SubCell"/>
</dbReference>
<evidence type="ECO:0000256" key="4">
    <source>
        <dbReference type="ARBA" id="ARBA00022801"/>
    </source>
</evidence>
<keyword evidence="3 7" id="KW-0812">Transmembrane</keyword>
<protein>
    <submittedName>
        <fullName evidence="9">Rhomboid protease GluP</fullName>
    </submittedName>
</protein>
<dbReference type="GO" id="GO:0004252">
    <property type="term" value="F:serine-type endopeptidase activity"/>
    <property type="evidence" value="ECO:0007669"/>
    <property type="project" value="InterPro"/>
</dbReference>
<dbReference type="InterPro" id="IPR050925">
    <property type="entry name" value="Rhomboid_protease_S54"/>
</dbReference>
<dbReference type="PANTHER" id="PTHR43731">
    <property type="entry name" value="RHOMBOID PROTEASE"/>
    <property type="match status" value="1"/>
</dbReference>
<reference evidence="9 10" key="1">
    <citation type="submission" date="2016-10" db="EMBL/GenBank/DDBJ databases">
        <authorList>
            <person name="de Groot N.N."/>
        </authorList>
    </citation>
    <scope>NUCLEOTIDE SEQUENCE [LARGE SCALE GENOMIC DNA]</scope>
    <source>
        <strain evidence="9 10">CGMCC 1.3801</strain>
    </source>
</reference>
<feature type="transmembrane region" description="Helical" evidence="7">
    <location>
        <begin position="320"/>
        <end position="338"/>
    </location>
</feature>